<sequence length="230" mass="26435">MKTIALKKDLKKINSPTMADIVELKLMEFLKKTAFQPGDALPKEMELAEALGVSRNVVREGLSRLKMLGLIESRKRRGMVFVRPDILSSFEKILDPIIMDETTLKDIFELRLVLEMGLGELLYRNKTDKDIAVLEKIAKDQDGIGNTFRIKHELAFHGKLYEIAGNETLKRFQIMLLPIFAYVTEREDKPTQGTVNHADLVEILKHGTKEDFNKGMLEHLKPHFDRLENF</sequence>
<keyword evidence="3" id="KW-0804">Transcription</keyword>
<evidence type="ECO:0000256" key="2">
    <source>
        <dbReference type="ARBA" id="ARBA00023125"/>
    </source>
</evidence>
<dbReference type="PANTHER" id="PTHR43537:SF24">
    <property type="entry name" value="GLUCONATE OPERON TRANSCRIPTIONAL REPRESSOR"/>
    <property type="match status" value="1"/>
</dbReference>
<evidence type="ECO:0000313" key="6">
    <source>
        <dbReference type="Proteomes" id="UP000294616"/>
    </source>
</evidence>
<evidence type="ECO:0000259" key="4">
    <source>
        <dbReference type="PROSITE" id="PS50949"/>
    </source>
</evidence>
<dbReference type="Proteomes" id="UP000294616">
    <property type="component" value="Unassembled WGS sequence"/>
</dbReference>
<dbReference type="PRINTS" id="PR00035">
    <property type="entry name" value="HTHGNTR"/>
</dbReference>
<dbReference type="RefSeq" id="WP_132225540.1">
    <property type="nucleotide sequence ID" value="NZ_SMGO01000003.1"/>
</dbReference>
<dbReference type="PANTHER" id="PTHR43537">
    <property type="entry name" value="TRANSCRIPTIONAL REGULATOR, GNTR FAMILY"/>
    <property type="match status" value="1"/>
</dbReference>
<keyword evidence="1" id="KW-0805">Transcription regulation</keyword>
<dbReference type="InterPro" id="IPR036390">
    <property type="entry name" value="WH_DNA-bd_sf"/>
</dbReference>
<dbReference type="Pfam" id="PF07729">
    <property type="entry name" value="FCD"/>
    <property type="match status" value="1"/>
</dbReference>
<evidence type="ECO:0000313" key="5">
    <source>
        <dbReference type="EMBL" id="TCK80847.1"/>
    </source>
</evidence>
<proteinExistence type="predicted"/>
<protein>
    <submittedName>
        <fullName evidence="5">DNA-binding FadR family transcriptional regulator</fullName>
    </submittedName>
</protein>
<gene>
    <name evidence="5" type="ORF">C8N28_2601</name>
</gene>
<comment type="caution">
    <text evidence="5">The sequence shown here is derived from an EMBL/GenBank/DDBJ whole genome shotgun (WGS) entry which is preliminary data.</text>
</comment>
<dbReference type="InterPro" id="IPR000524">
    <property type="entry name" value="Tscrpt_reg_HTH_GntR"/>
</dbReference>
<dbReference type="InterPro" id="IPR036388">
    <property type="entry name" value="WH-like_DNA-bd_sf"/>
</dbReference>
<dbReference type="InterPro" id="IPR008920">
    <property type="entry name" value="TF_FadR/GntR_C"/>
</dbReference>
<dbReference type="Pfam" id="PF00392">
    <property type="entry name" value="GntR"/>
    <property type="match status" value="1"/>
</dbReference>
<dbReference type="Gene3D" id="1.10.10.10">
    <property type="entry name" value="Winged helix-like DNA-binding domain superfamily/Winged helix DNA-binding domain"/>
    <property type="match status" value="1"/>
</dbReference>
<dbReference type="AlphaFoldDB" id="A0A4R1LQT2"/>
<dbReference type="OrthoDB" id="1040417at2"/>
<dbReference type="EMBL" id="SMGO01000003">
    <property type="protein sequence ID" value="TCK80847.1"/>
    <property type="molecule type" value="Genomic_DNA"/>
</dbReference>
<evidence type="ECO:0000256" key="3">
    <source>
        <dbReference type="ARBA" id="ARBA00023163"/>
    </source>
</evidence>
<dbReference type="PROSITE" id="PS50949">
    <property type="entry name" value="HTH_GNTR"/>
    <property type="match status" value="1"/>
</dbReference>
<dbReference type="SMART" id="SM00345">
    <property type="entry name" value="HTH_GNTR"/>
    <property type="match status" value="1"/>
</dbReference>
<keyword evidence="6" id="KW-1185">Reference proteome</keyword>
<dbReference type="InterPro" id="IPR011711">
    <property type="entry name" value="GntR_C"/>
</dbReference>
<organism evidence="5 6">
    <name type="scientific">Albibacterium bauzanense</name>
    <dbReference type="NCBI Taxonomy" id="653929"/>
    <lineage>
        <taxon>Bacteria</taxon>
        <taxon>Pseudomonadati</taxon>
        <taxon>Bacteroidota</taxon>
        <taxon>Sphingobacteriia</taxon>
        <taxon>Sphingobacteriales</taxon>
        <taxon>Sphingobacteriaceae</taxon>
        <taxon>Albibacterium</taxon>
    </lineage>
</organism>
<dbReference type="GO" id="GO:0003677">
    <property type="term" value="F:DNA binding"/>
    <property type="evidence" value="ECO:0007669"/>
    <property type="project" value="UniProtKB-KW"/>
</dbReference>
<accession>A0A4R1LQT2</accession>
<feature type="domain" description="HTH gntR-type" evidence="4">
    <location>
        <begin position="16"/>
        <end position="84"/>
    </location>
</feature>
<dbReference type="SMART" id="SM00895">
    <property type="entry name" value="FCD"/>
    <property type="match status" value="1"/>
</dbReference>
<evidence type="ECO:0000256" key="1">
    <source>
        <dbReference type="ARBA" id="ARBA00023015"/>
    </source>
</evidence>
<dbReference type="GO" id="GO:0003700">
    <property type="term" value="F:DNA-binding transcription factor activity"/>
    <property type="evidence" value="ECO:0007669"/>
    <property type="project" value="InterPro"/>
</dbReference>
<reference evidence="5 6" key="1">
    <citation type="submission" date="2019-03" db="EMBL/GenBank/DDBJ databases">
        <title>Genomic Encyclopedia of Archaeal and Bacterial Type Strains, Phase II (KMG-II): from individual species to whole genera.</title>
        <authorList>
            <person name="Goeker M."/>
        </authorList>
    </citation>
    <scope>NUCLEOTIDE SEQUENCE [LARGE SCALE GENOMIC DNA]</scope>
    <source>
        <strain evidence="5 6">DSM 22554</strain>
    </source>
</reference>
<name>A0A4R1LQT2_9SPHI</name>
<dbReference type="SUPFAM" id="SSF48008">
    <property type="entry name" value="GntR ligand-binding domain-like"/>
    <property type="match status" value="1"/>
</dbReference>
<dbReference type="SUPFAM" id="SSF46785">
    <property type="entry name" value="Winged helix' DNA-binding domain"/>
    <property type="match status" value="1"/>
</dbReference>
<dbReference type="Gene3D" id="1.20.120.530">
    <property type="entry name" value="GntR ligand-binding domain-like"/>
    <property type="match status" value="1"/>
</dbReference>
<dbReference type="CDD" id="cd07377">
    <property type="entry name" value="WHTH_GntR"/>
    <property type="match status" value="1"/>
</dbReference>
<keyword evidence="2 5" id="KW-0238">DNA-binding</keyword>